<dbReference type="EMBL" id="JANPXH010001693">
    <property type="protein sequence ID" value="MCR6679728.1"/>
    <property type="molecule type" value="Genomic_DNA"/>
</dbReference>
<reference evidence="2" key="1">
    <citation type="submission" date="2022-07" db="EMBL/GenBank/DDBJ databases">
        <title>Diversity of ethanolamine utilization by human commensal Escherichia coli.</title>
        <authorList>
            <person name="Jubelin G."/>
        </authorList>
    </citation>
    <scope>NUCLEOTIDE SEQUENCE</scope>
    <source>
        <strain evidence="2">S1</strain>
    </source>
</reference>
<feature type="region of interest" description="Disordered" evidence="1">
    <location>
        <begin position="1"/>
        <end position="21"/>
    </location>
</feature>
<accession>A0AAW5MZU4</accession>
<dbReference type="InterPro" id="IPR005618">
    <property type="entry name" value="OMPW"/>
</dbReference>
<protein>
    <submittedName>
        <fullName evidence="2">Outer membrane protein OmpW</fullName>
    </submittedName>
</protein>
<dbReference type="InterPro" id="IPR011250">
    <property type="entry name" value="OMP/PagP_B-barrel"/>
</dbReference>
<organism evidence="2 3">
    <name type="scientific">Escherichia marmotae</name>
    <dbReference type="NCBI Taxonomy" id="1499973"/>
    <lineage>
        <taxon>Bacteria</taxon>
        <taxon>Pseudomonadati</taxon>
        <taxon>Pseudomonadota</taxon>
        <taxon>Gammaproteobacteria</taxon>
        <taxon>Enterobacterales</taxon>
        <taxon>Enterobacteriaceae</taxon>
        <taxon>Escherichia</taxon>
    </lineage>
</organism>
<name>A0AAW5MZU4_9ESCH</name>
<feature type="non-terminal residue" evidence="2">
    <location>
        <position position="79"/>
    </location>
</feature>
<comment type="caution">
    <text evidence="2">The sequence shown here is derived from an EMBL/GenBank/DDBJ whole genome shotgun (WGS) entry which is preliminary data.</text>
</comment>
<proteinExistence type="predicted"/>
<dbReference type="GO" id="GO:0009279">
    <property type="term" value="C:cell outer membrane"/>
    <property type="evidence" value="ECO:0007669"/>
    <property type="project" value="TreeGrafter"/>
</dbReference>
<dbReference type="SUPFAM" id="SSF56925">
    <property type="entry name" value="OMPA-like"/>
    <property type="match status" value="1"/>
</dbReference>
<evidence type="ECO:0000313" key="3">
    <source>
        <dbReference type="Proteomes" id="UP001206878"/>
    </source>
</evidence>
<gene>
    <name evidence="2" type="ORF">NVV43_30480</name>
</gene>
<dbReference type="Proteomes" id="UP001206878">
    <property type="component" value="Unassembled WGS sequence"/>
</dbReference>
<dbReference type="PANTHER" id="PTHR36920:SF1">
    <property type="entry name" value="OUTER MEMBRANE PROTEIN W"/>
    <property type="match status" value="1"/>
</dbReference>
<evidence type="ECO:0000256" key="1">
    <source>
        <dbReference type="SAM" id="MobiDB-lite"/>
    </source>
</evidence>
<dbReference type="PANTHER" id="PTHR36920">
    <property type="match status" value="1"/>
</dbReference>
<dbReference type="Pfam" id="PF03922">
    <property type="entry name" value="OmpW"/>
    <property type="match status" value="1"/>
</dbReference>
<dbReference type="Gene3D" id="2.40.160.20">
    <property type="match status" value="1"/>
</dbReference>
<evidence type="ECO:0000313" key="2">
    <source>
        <dbReference type="EMBL" id="MCR6679728.1"/>
    </source>
</evidence>
<feature type="non-terminal residue" evidence="2">
    <location>
        <position position="1"/>
    </location>
</feature>
<dbReference type="AlphaFoldDB" id="A0AAW5MZU4"/>
<dbReference type="GO" id="GO:0055085">
    <property type="term" value="P:transmembrane transport"/>
    <property type="evidence" value="ECO:0007669"/>
    <property type="project" value="TreeGrafter"/>
</dbReference>
<sequence>NIAVKRLPPSPSPHNVATPTTGDIATVHHLPPTLMAQLYFGDASSKFRPYVGAGIIYTTFFNNDFNETGEGLGLSDLSL</sequence>